<evidence type="ECO:0000256" key="1">
    <source>
        <dbReference type="SAM" id="MobiDB-lite"/>
    </source>
</evidence>
<feature type="compositionally biased region" description="Acidic residues" evidence="1">
    <location>
        <begin position="1"/>
        <end position="36"/>
    </location>
</feature>
<dbReference type="Proteomes" id="UP001145742">
    <property type="component" value="Unassembled WGS sequence"/>
</dbReference>
<reference evidence="2" key="1">
    <citation type="submission" date="2019-10" db="EMBL/GenBank/DDBJ databases">
        <authorList>
            <person name="Soares A.E.R."/>
            <person name="Aleixo A."/>
            <person name="Schneider P."/>
            <person name="Miyaki C.Y."/>
            <person name="Schneider M.P."/>
            <person name="Mello C."/>
            <person name="Vasconcelos A.T.R."/>
        </authorList>
    </citation>
    <scope>NUCLEOTIDE SEQUENCE</scope>
    <source>
        <tissue evidence="2">Muscle</tissue>
    </source>
</reference>
<sequence>MKPSHDDDEEEEDNEDDDVEEEEKEEEEDDDDDDDNPSFINIQLAMAHLRSSRPMELMNEVEIGGSLGHSDHKMIKFKISVDRRKSASKTSALDMRRTDFRLLRELGPILGPVLFNIINGLDTGLDEILSKFADGTKTWRKC</sequence>
<proteinExistence type="predicted"/>
<feature type="region of interest" description="Disordered" evidence="1">
    <location>
        <begin position="1"/>
        <end position="39"/>
    </location>
</feature>
<dbReference type="EMBL" id="WHWB01033542">
    <property type="protein sequence ID" value="KAJ7419184.1"/>
    <property type="molecule type" value="Genomic_DNA"/>
</dbReference>
<protein>
    <submittedName>
        <fullName evidence="2">Uncharacterized protein</fullName>
    </submittedName>
</protein>
<evidence type="ECO:0000313" key="2">
    <source>
        <dbReference type="EMBL" id="KAJ7419184.1"/>
    </source>
</evidence>
<evidence type="ECO:0000313" key="3">
    <source>
        <dbReference type="Proteomes" id="UP001145742"/>
    </source>
</evidence>
<name>A0ABQ9DF60_9PASS</name>
<organism evidence="2 3">
    <name type="scientific">Willisornis vidua</name>
    <name type="common">Xingu scale-backed antbird</name>
    <dbReference type="NCBI Taxonomy" id="1566151"/>
    <lineage>
        <taxon>Eukaryota</taxon>
        <taxon>Metazoa</taxon>
        <taxon>Chordata</taxon>
        <taxon>Craniata</taxon>
        <taxon>Vertebrata</taxon>
        <taxon>Euteleostomi</taxon>
        <taxon>Archelosauria</taxon>
        <taxon>Archosauria</taxon>
        <taxon>Dinosauria</taxon>
        <taxon>Saurischia</taxon>
        <taxon>Theropoda</taxon>
        <taxon>Coelurosauria</taxon>
        <taxon>Aves</taxon>
        <taxon>Neognathae</taxon>
        <taxon>Neoaves</taxon>
        <taxon>Telluraves</taxon>
        <taxon>Australaves</taxon>
        <taxon>Passeriformes</taxon>
        <taxon>Thamnophilidae</taxon>
        <taxon>Willisornis</taxon>
    </lineage>
</organism>
<gene>
    <name evidence="2" type="ORF">WISP_55397</name>
</gene>
<comment type="caution">
    <text evidence="2">The sequence shown here is derived from an EMBL/GenBank/DDBJ whole genome shotgun (WGS) entry which is preliminary data.</text>
</comment>
<accession>A0ABQ9DF60</accession>
<keyword evidence="3" id="KW-1185">Reference proteome</keyword>